<sequence>MGRKGRNTQQKKPLNNEEPKQRNQDFKGDGNPKLDGENRPAT</sequence>
<reference evidence="2 3" key="1">
    <citation type="submission" date="2013-08" db="EMBL/GenBank/DDBJ databases">
        <authorList>
            <person name="Huang J."/>
            <person name="Wang G."/>
        </authorList>
    </citation>
    <scope>NUCLEOTIDE SEQUENCE [LARGE SCALE GENOMIC DNA]</scope>
    <source>
        <strain evidence="2 3">BH030004</strain>
    </source>
</reference>
<dbReference type="eggNOG" id="ENOG5030CGS">
    <property type="taxonomic scope" value="Bacteria"/>
</dbReference>
<dbReference type="Proteomes" id="UP000030403">
    <property type="component" value="Unassembled WGS sequence"/>
</dbReference>
<comment type="caution">
    <text evidence="2">The sequence shown here is derived from an EMBL/GenBank/DDBJ whole genome shotgun (WGS) entry which is preliminary data.</text>
</comment>
<evidence type="ECO:0008006" key="4">
    <source>
        <dbReference type="Google" id="ProtNLM"/>
    </source>
</evidence>
<evidence type="ECO:0000313" key="3">
    <source>
        <dbReference type="Proteomes" id="UP000030403"/>
    </source>
</evidence>
<accession>A0A0A5G396</accession>
<proteinExistence type="predicted"/>
<evidence type="ECO:0000313" key="2">
    <source>
        <dbReference type="EMBL" id="KGX85545.1"/>
    </source>
</evidence>
<dbReference type="EMBL" id="AVPF01000039">
    <property type="protein sequence ID" value="KGX85545.1"/>
    <property type="molecule type" value="Genomic_DNA"/>
</dbReference>
<dbReference type="RefSeq" id="WP_267879772.1">
    <property type="nucleotide sequence ID" value="NZ_AULJ01000050.1"/>
</dbReference>
<keyword evidence="3" id="KW-1185">Reference proteome</keyword>
<gene>
    <name evidence="2" type="ORF">N783_14460</name>
</gene>
<protein>
    <recommendedName>
        <fullName evidence="4">Spore protein</fullName>
    </recommendedName>
</protein>
<dbReference type="STRING" id="1385511.GCA_000425225_03628"/>
<evidence type="ECO:0000256" key="1">
    <source>
        <dbReference type="SAM" id="MobiDB-lite"/>
    </source>
</evidence>
<name>A0A0A5G396_9BACI</name>
<dbReference type="AlphaFoldDB" id="A0A0A5G396"/>
<feature type="region of interest" description="Disordered" evidence="1">
    <location>
        <begin position="1"/>
        <end position="42"/>
    </location>
</feature>
<organism evidence="2 3">
    <name type="scientific">Pontibacillus marinus BH030004 = DSM 16465</name>
    <dbReference type="NCBI Taxonomy" id="1385511"/>
    <lineage>
        <taxon>Bacteria</taxon>
        <taxon>Bacillati</taxon>
        <taxon>Bacillota</taxon>
        <taxon>Bacilli</taxon>
        <taxon>Bacillales</taxon>
        <taxon>Bacillaceae</taxon>
        <taxon>Pontibacillus</taxon>
    </lineage>
</organism>
<feature type="compositionally biased region" description="Basic and acidic residues" evidence="1">
    <location>
        <begin position="14"/>
        <end position="42"/>
    </location>
</feature>